<name>A0A059D5G8_EUCGR</name>
<reference evidence="3" key="1">
    <citation type="submission" date="2013-07" db="EMBL/GenBank/DDBJ databases">
        <title>The genome of Eucalyptus grandis.</title>
        <authorList>
            <person name="Schmutz J."/>
            <person name="Hayes R."/>
            <person name="Myburg A."/>
            <person name="Tuskan G."/>
            <person name="Grattapaglia D."/>
            <person name="Rokhsar D.S."/>
        </authorList>
    </citation>
    <scope>NUCLEOTIDE SEQUENCE</scope>
    <source>
        <tissue evidence="3">Leaf extractions</tissue>
    </source>
</reference>
<organism evidence="3">
    <name type="scientific">Eucalyptus grandis</name>
    <name type="common">Flooded gum</name>
    <dbReference type="NCBI Taxonomy" id="71139"/>
    <lineage>
        <taxon>Eukaryota</taxon>
        <taxon>Viridiplantae</taxon>
        <taxon>Streptophyta</taxon>
        <taxon>Embryophyta</taxon>
        <taxon>Tracheophyta</taxon>
        <taxon>Spermatophyta</taxon>
        <taxon>Magnoliopsida</taxon>
        <taxon>eudicotyledons</taxon>
        <taxon>Gunneridae</taxon>
        <taxon>Pentapetalae</taxon>
        <taxon>rosids</taxon>
        <taxon>malvids</taxon>
        <taxon>Myrtales</taxon>
        <taxon>Myrtaceae</taxon>
        <taxon>Myrtoideae</taxon>
        <taxon>Eucalypteae</taxon>
        <taxon>Eucalyptus</taxon>
    </lineage>
</organism>
<evidence type="ECO:0000256" key="2">
    <source>
        <dbReference type="SAM" id="SignalP"/>
    </source>
</evidence>
<protein>
    <submittedName>
        <fullName evidence="3">Uncharacterized protein</fullName>
    </submittedName>
</protein>
<dbReference type="InParanoid" id="A0A059D5G8"/>
<dbReference type="EMBL" id="KK198754">
    <property type="protein sequence ID" value="KCW85842.1"/>
    <property type="molecule type" value="Genomic_DNA"/>
</dbReference>
<dbReference type="InterPro" id="IPR039316">
    <property type="entry name" value="CLE25/26"/>
</dbReference>
<dbReference type="PANTHER" id="PTHR34277">
    <property type="entry name" value="CLAVATA3/ESR (CLE)-RELATED PROTEIN 26"/>
    <property type="match status" value="1"/>
</dbReference>
<accession>A0A059D5G8</accession>
<feature type="signal peptide" evidence="2">
    <location>
        <begin position="1"/>
        <end position="32"/>
    </location>
</feature>
<feature type="region of interest" description="Disordered" evidence="1">
    <location>
        <begin position="33"/>
        <end position="54"/>
    </location>
</feature>
<evidence type="ECO:0000256" key="1">
    <source>
        <dbReference type="SAM" id="MobiDB-lite"/>
    </source>
</evidence>
<dbReference type="KEGG" id="egr:104432942"/>
<dbReference type="PANTHER" id="PTHR34277:SF2">
    <property type="entry name" value="CLAVATA3_ESR (CLE)-RELATED PROTEIN 26"/>
    <property type="match status" value="1"/>
</dbReference>
<keyword evidence="2" id="KW-0732">Signal</keyword>
<evidence type="ECO:0000313" key="3">
    <source>
        <dbReference type="EMBL" id="KCW85842.1"/>
    </source>
</evidence>
<proteinExistence type="predicted"/>
<feature type="chain" id="PRO_5001570574" evidence="2">
    <location>
        <begin position="33"/>
        <end position="102"/>
    </location>
</feature>
<gene>
    <name evidence="3" type="ORF">EUGRSUZ_B02578</name>
</gene>
<dbReference type="OrthoDB" id="1910203at2759"/>
<feature type="region of interest" description="Disordered" evidence="1">
    <location>
        <begin position="75"/>
        <end position="102"/>
    </location>
</feature>
<dbReference type="AlphaFoldDB" id="A0A059D5G8"/>
<sequence>MGKNCPLSAKFLLRALAALSLVWLLVFAMAEAAGGRGAPPTPPLKEWSKGKARNSELIDREKKLVFRPRSDLYYMSKRRVPNGSDPIHNRRSGNSKQPPGQA</sequence>
<feature type="compositionally biased region" description="Polar residues" evidence="1">
    <location>
        <begin position="92"/>
        <end position="102"/>
    </location>
</feature>
<dbReference type="Gramene" id="KCW85842">
    <property type="protein sequence ID" value="KCW85842"/>
    <property type="gene ID" value="EUGRSUZ_B02578"/>
</dbReference>